<evidence type="ECO:0000313" key="1">
    <source>
        <dbReference type="EMBL" id="CAB5370585.1"/>
    </source>
</evidence>
<accession>A0A916E9J5</accession>
<dbReference type="Proteomes" id="UP000684084">
    <property type="component" value="Unassembled WGS sequence"/>
</dbReference>
<name>A0A916E9J5_9GLOM</name>
<protein>
    <submittedName>
        <fullName evidence="1">Uncharacterized protein</fullName>
    </submittedName>
</protein>
<gene>
    <name evidence="1" type="ORF">CHRIB12_LOCUS12690</name>
</gene>
<reference evidence="1" key="1">
    <citation type="submission" date="2020-05" db="EMBL/GenBank/DDBJ databases">
        <authorList>
            <person name="Rincon C."/>
            <person name="Sanders R I."/>
            <person name="Robbins C."/>
            <person name="Chaturvedi A."/>
        </authorList>
    </citation>
    <scope>NUCLEOTIDE SEQUENCE</scope>
    <source>
        <strain evidence="1">CHB12</strain>
    </source>
</reference>
<comment type="caution">
    <text evidence="1">The sequence shown here is derived from an EMBL/GenBank/DDBJ whole genome shotgun (WGS) entry which is preliminary data.</text>
</comment>
<organism evidence="1 2">
    <name type="scientific">Rhizophagus irregularis</name>
    <dbReference type="NCBI Taxonomy" id="588596"/>
    <lineage>
        <taxon>Eukaryota</taxon>
        <taxon>Fungi</taxon>
        <taxon>Fungi incertae sedis</taxon>
        <taxon>Mucoromycota</taxon>
        <taxon>Glomeromycotina</taxon>
        <taxon>Glomeromycetes</taxon>
        <taxon>Glomerales</taxon>
        <taxon>Glomeraceae</taxon>
        <taxon>Rhizophagus</taxon>
    </lineage>
</organism>
<dbReference type="AlphaFoldDB" id="A0A916E9J5"/>
<evidence type="ECO:0000313" key="2">
    <source>
        <dbReference type="Proteomes" id="UP000684084"/>
    </source>
</evidence>
<sequence length="105" mass="11126">MRRAAEAEEARFIAIGVEPEHRHAGDPGGGDAVRDIGFQIELEMARAAFGEEAFIGRVVGCEAIRKARVHLVTGARDARADRGGDAVALCAERHHRLNGGIGDAA</sequence>
<proteinExistence type="predicted"/>
<dbReference type="EMBL" id="CAGKOT010000028">
    <property type="protein sequence ID" value="CAB5370585.1"/>
    <property type="molecule type" value="Genomic_DNA"/>
</dbReference>